<dbReference type="RefSeq" id="WP_344426231.1">
    <property type="nucleotide sequence ID" value="NZ_BAAAQK010000028.1"/>
</dbReference>
<accession>A0ABN2NNU0</accession>
<comment type="caution">
    <text evidence="2">The sequence shown here is derived from an EMBL/GenBank/DDBJ whole genome shotgun (WGS) entry which is preliminary data.</text>
</comment>
<dbReference type="Proteomes" id="UP001500449">
    <property type="component" value="Unassembled WGS sequence"/>
</dbReference>
<dbReference type="Pfam" id="PF26571">
    <property type="entry name" value="VldE"/>
    <property type="match status" value="1"/>
</dbReference>
<organism evidence="2 3">
    <name type="scientific">Pseudonocardia ailaonensis</name>
    <dbReference type="NCBI Taxonomy" id="367279"/>
    <lineage>
        <taxon>Bacteria</taxon>
        <taxon>Bacillati</taxon>
        <taxon>Actinomycetota</taxon>
        <taxon>Actinomycetes</taxon>
        <taxon>Pseudonocardiales</taxon>
        <taxon>Pseudonocardiaceae</taxon>
        <taxon>Pseudonocardia</taxon>
    </lineage>
</organism>
<evidence type="ECO:0000313" key="3">
    <source>
        <dbReference type="Proteomes" id="UP001500449"/>
    </source>
</evidence>
<keyword evidence="3" id="KW-1185">Reference proteome</keyword>
<gene>
    <name evidence="2" type="ORF">GCM10009836_65630</name>
</gene>
<proteinExistence type="predicted"/>
<dbReference type="EMBL" id="BAAAQK010000028">
    <property type="protein sequence ID" value="GAA1875252.1"/>
    <property type="molecule type" value="Genomic_DNA"/>
</dbReference>
<sequence length="227" mass="22693">MALTAGGVAAVVAAAIPSSVPAPVAATGQAAFTLADEPESLAATPRVGPPPVVDVDSLAKAASTALLQSGEAQKRVDAARSATEARAKAALAGETVRTPAPAVAASCGMSTANLGAVKPWVSAAVKFLGCRFGQPQTLGVGSRGNASDHPSGLAADFMVNRSTGDALAACALRNKAALGISYVIWQQRINYGSGWQMMEDRGGATANHMDHVHISFASSAPGGTPTC</sequence>
<dbReference type="InterPro" id="IPR058593">
    <property type="entry name" value="ARB_07466-like_C"/>
</dbReference>
<name>A0ABN2NNU0_9PSEU</name>
<evidence type="ECO:0000259" key="1">
    <source>
        <dbReference type="Pfam" id="PF26571"/>
    </source>
</evidence>
<protein>
    <recommendedName>
        <fullName evidence="1">ARB-07466-like C-terminal domain-containing protein</fullName>
    </recommendedName>
</protein>
<evidence type="ECO:0000313" key="2">
    <source>
        <dbReference type="EMBL" id="GAA1875252.1"/>
    </source>
</evidence>
<feature type="domain" description="ARB-07466-like C-terminal" evidence="1">
    <location>
        <begin position="115"/>
        <end position="209"/>
    </location>
</feature>
<reference evidence="2 3" key="1">
    <citation type="journal article" date="2019" name="Int. J. Syst. Evol. Microbiol.">
        <title>The Global Catalogue of Microorganisms (GCM) 10K type strain sequencing project: providing services to taxonomists for standard genome sequencing and annotation.</title>
        <authorList>
            <consortium name="The Broad Institute Genomics Platform"/>
            <consortium name="The Broad Institute Genome Sequencing Center for Infectious Disease"/>
            <person name="Wu L."/>
            <person name="Ma J."/>
        </authorList>
    </citation>
    <scope>NUCLEOTIDE SEQUENCE [LARGE SCALE GENOMIC DNA]</scope>
    <source>
        <strain evidence="2 3">JCM 16009</strain>
    </source>
</reference>